<evidence type="ECO:0000313" key="2">
    <source>
        <dbReference type="Proteomes" id="UP001139193"/>
    </source>
</evidence>
<proteinExistence type="predicted"/>
<evidence type="ECO:0000313" key="1">
    <source>
        <dbReference type="EMBL" id="MCI1189732.1"/>
    </source>
</evidence>
<protein>
    <submittedName>
        <fullName evidence="1">Uncharacterized protein</fullName>
    </submittedName>
</protein>
<comment type="caution">
    <text evidence="1">The sequence shown here is derived from an EMBL/GenBank/DDBJ whole genome shotgun (WGS) entry which is preliminary data.</text>
</comment>
<gene>
    <name evidence="1" type="ORF">MON38_20105</name>
</gene>
<name>A0A9X1VJ15_9BACT</name>
<reference evidence="1" key="1">
    <citation type="submission" date="2022-03" db="EMBL/GenBank/DDBJ databases">
        <title>Bacterial whole genome sequence for Hymenobacter sp. DH14.</title>
        <authorList>
            <person name="Le V."/>
        </authorList>
    </citation>
    <scope>NUCLEOTIDE SEQUENCE</scope>
    <source>
        <strain evidence="1">DH14</strain>
    </source>
</reference>
<dbReference type="EMBL" id="JALBGC010000006">
    <property type="protein sequence ID" value="MCI1189732.1"/>
    <property type="molecule type" value="Genomic_DNA"/>
</dbReference>
<keyword evidence="2" id="KW-1185">Reference proteome</keyword>
<accession>A0A9X1VJ15</accession>
<dbReference type="AlphaFoldDB" id="A0A9X1VJ15"/>
<dbReference type="Proteomes" id="UP001139193">
    <property type="component" value="Unassembled WGS sequence"/>
</dbReference>
<dbReference type="RefSeq" id="WP_241937946.1">
    <property type="nucleotide sequence ID" value="NZ_JALBGC010000006.1"/>
</dbReference>
<organism evidence="1 2">
    <name type="scientific">Hymenobacter cyanobacteriorum</name>
    <dbReference type="NCBI Taxonomy" id="2926463"/>
    <lineage>
        <taxon>Bacteria</taxon>
        <taxon>Pseudomonadati</taxon>
        <taxon>Bacteroidota</taxon>
        <taxon>Cytophagia</taxon>
        <taxon>Cytophagales</taxon>
        <taxon>Hymenobacteraceae</taxon>
        <taxon>Hymenobacter</taxon>
    </lineage>
</organism>
<sequence>MYWKLRRRRLRLLSINARGELVLRLFLQATCKPVWGLRVVRHRYLFFAR</sequence>